<keyword evidence="5 13" id="KW-0597">Phosphoprotein</keyword>
<evidence type="ECO:0000256" key="10">
    <source>
        <dbReference type="ARBA" id="ARBA00023012"/>
    </source>
</evidence>
<dbReference type="Proteomes" id="UP000196027">
    <property type="component" value="Chromosome"/>
</dbReference>
<accession>A0A1Y0I691</accession>
<proteinExistence type="predicted"/>
<dbReference type="Gene3D" id="1.20.120.160">
    <property type="entry name" value="HPT domain"/>
    <property type="match status" value="1"/>
</dbReference>
<dbReference type="Pfam" id="PF01627">
    <property type="entry name" value="Hpt"/>
    <property type="match status" value="1"/>
</dbReference>
<dbReference type="SUPFAM" id="SSF52172">
    <property type="entry name" value="CheY-like"/>
    <property type="match status" value="2"/>
</dbReference>
<dbReference type="CDD" id="cd17546">
    <property type="entry name" value="REC_hyHK_CKI1_RcsC-like"/>
    <property type="match status" value="1"/>
</dbReference>
<dbReference type="FunFam" id="3.30.565.10:FF:000010">
    <property type="entry name" value="Sensor histidine kinase RcsC"/>
    <property type="match status" value="1"/>
</dbReference>
<dbReference type="CDD" id="cd00082">
    <property type="entry name" value="HisKA"/>
    <property type="match status" value="1"/>
</dbReference>
<evidence type="ECO:0000256" key="5">
    <source>
        <dbReference type="ARBA" id="ARBA00022553"/>
    </source>
</evidence>
<dbReference type="SUPFAM" id="SSF47226">
    <property type="entry name" value="Histidine-containing phosphotransfer domain, HPT domain"/>
    <property type="match status" value="1"/>
</dbReference>
<dbReference type="PANTHER" id="PTHR45339">
    <property type="entry name" value="HYBRID SIGNAL TRANSDUCTION HISTIDINE KINASE J"/>
    <property type="match status" value="1"/>
</dbReference>
<dbReference type="SMART" id="SM00387">
    <property type="entry name" value="HATPase_c"/>
    <property type="match status" value="1"/>
</dbReference>
<feature type="modified residue" description="4-aspartylphosphate" evidence="13">
    <location>
        <position position="778"/>
    </location>
</feature>
<dbReference type="InterPro" id="IPR036641">
    <property type="entry name" value="HPT_dom_sf"/>
</dbReference>
<evidence type="ECO:0000256" key="1">
    <source>
        <dbReference type="ARBA" id="ARBA00000085"/>
    </source>
</evidence>
<dbReference type="InterPro" id="IPR003594">
    <property type="entry name" value="HATPase_dom"/>
</dbReference>
<evidence type="ECO:0000313" key="19">
    <source>
        <dbReference type="EMBL" id="ARU55055.1"/>
    </source>
</evidence>
<keyword evidence="9 15" id="KW-1133">Transmembrane helix</keyword>
<dbReference type="PRINTS" id="PR00344">
    <property type="entry name" value="BCTRLSENSOR"/>
</dbReference>
<dbReference type="Pfam" id="PF02518">
    <property type="entry name" value="HATPase_c"/>
    <property type="match status" value="1"/>
</dbReference>
<evidence type="ECO:0000256" key="3">
    <source>
        <dbReference type="ARBA" id="ARBA00012438"/>
    </source>
</evidence>
<organism evidence="19 20">
    <name type="scientific">Oleiphilus messinensis</name>
    <dbReference type="NCBI Taxonomy" id="141451"/>
    <lineage>
        <taxon>Bacteria</taxon>
        <taxon>Pseudomonadati</taxon>
        <taxon>Pseudomonadota</taxon>
        <taxon>Gammaproteobacteria</taxon>
        <taxon>Oceanospirillales</taxon>
        <taxon>Oleiphilaceae</taxon>
        <taxon>Oleiphilus</taxon>
    </lineage>
</organism>
<dbReference type="PROSITE" id="PS50110">
    <property type="entry name" value="RESPONSE_REGULATORY"/>
    <property type="match status" value="1"/>
</dbReference>
<protein>
    <recommendedName>
        <fullName evidence="3">histidine kinase</fullName>
        <ecNumber evidence="3">2.7.13.3</ecNumber>
    </recommendedName>
</protein>
<sequence length="992" mass="108971">MVAVVVLVAALFAGASYFIRSWVILPSFVELEQKAVQADFERVLEAIEREAVHVQLLAGDWAVWDDTYEFIVDLNPEYIQSNLAWESLSEASGIHLIYFMDERGELRWGQAYSPVEGKRVMVPEFDAEIQILKPKWWHSAEAQSGVILTGMGPMFISAWPILQSAGDGPSRGTLFMGRFMSAEVLAELQEQVKVEFKAYPVPDFLAANPTIPDLDYGSAEQRQNLIDRLVGKKMSTTVMDEFRVRAMGIIDDFAGNPALFIVADLDREIMAQGHKAARLVTVSVMITLLVIILVLFSGFVLYSIGIRRTNKIITATVTQRTRELSEAKLQAEEATQSALQANEAKTEFLANISHEVRTPLNGIIGMAQLAGDTTQDINLRNICTTILREADALIGLINDTLDLSKIEAGRMDLEIRPFNCVEHIEDIACDVALRMEGKDIEVTCYVAPDVPVWICGDARRLRQVLLNLAYNALKFTPSGEVRLRLTRAGQPGDGLTLKFEVEDTGIGIAAEKQGDIFQRFTQADGSMSRRFGGTGLGTSIAKELVELMNGEIGLNSQLGQGSTFWFTAEFGFSESREVAGEMWQVQQPERILVADGCPSSAANICAYLEALGFESVTVSSFDEALDVATIAELDDAPFKLMLAEEKIIADAHGESIEGLPIVVMSRIGQAGLLDFGQLSSDSIKGLLIKPVRWSFLCDHLCRVLHGHGIARSASRESSGSRSSGPISAKVLLVEDYVTNQQIALAHLRSAGLTVELAENGAEAVAAFKSDEFDLIFMDLQMPDMDGYEATRIIRETERERGVADHERVPIIAMSAHALKEYKDRCLASGMDDFFAKPFKRESLIAKVRDWLYRSTSVNYLASTDDCTSESEGIDYTSGSAVVIDLEQAVAEFMGDRQTVEQTLTAFLAECRQQINKMKQAYAAEDWPCLANEAHRIKGGAANLTAKILSSAASLLETASRAGDKEGCATALKNVTDALKELEQEVKEKLIGV</sequence>
<dbReference type="InterPro" id="IPR011006">
    <property type="entry name" value="CheY-like_superfamily"/>
</dbReference>
<comment type="catalytic activity">
    <reaction evidence="1">
        <text>ATP + protein L-histidine = ADP + protein N-phospho-L-histidine.</text>
        <dbReference type="EC" id="2.7.13.3"/>
    </reaction>
</comment>
<evidence type="ECO:0000256" key="13">
    <source>
        <dbReference type="PROSITE-ProRule" id="PRU00169"/>
    </source>
</evidence>
<dbReference type="PROSITE" id="PS50894">
    <property type="entry name" value="HPT"/>
    <property type="match status" value="1"/>
</dbReference>
<evidence type="ECO:0000256" key="12">
    <source>
        <dbReference type="PROSITE-ProRule" id="PRU00110"/>
    </source>
</evidence>
<keyword evidence="10" id="KW-0902">Two-component regulatory system</keyword>
<evidence type="ECO:0000256" key="8">
    <source>
        <dbReference type="ARBA" id="ARBA00022840"/>
    </source>
</evidence>
<evidence type="ECO:0000256" key="11">
    <source>
        <dbReference type="ARBA" id="ARBA00023136"/>
    </source>
</evidence>
<dbReference type="InterPro" id="IPR036097">
    <property type="entry name" value="HisK_dim/P_sf"/>
</dbReference>
<comment type="subcellular location">
    <subcellularLocation>
        <location evidence="2">Cell membrane</location>
        <topology evidence="2">Multi-pass membrane protein</topology>
    </subcellularLocation>
</comment>
<dbReference type="CDD" id="cd00088">
    <property type="entry name" value="HPT"/>
    <property type="match status" value="1"/>
</dbReference>
<keyword evidence="14" id="KW-0175">Coiled coil</keyword>
<dbReference type="InterPro" id="IPR004358">
    <property type="entry name" value="Sig_transdc_His_kin-like_C"/>
</dbReference>
<evidence type="ECO:0000259" key="18">
    <source>
        <dbReference type="PROSITE" id="PS50894"/>
    </source>
</evidence>
<feature type="coiled-coil region" evidence="14">
    <location>
        <begin position="964"/>
        <end position="991"/>
    </location>
</feature>
<dbReference type="PANTHER" id="PTHR45339:SF1">
    <property type="entry name" value="HYBRID SIGNAL TRANSDUCTION HISTIDINE KINASE J"/>
    <property type="match status" value="1"/>
</dbReference>
<dbReference type="EMBL" id="CP021425">
    <property type="protein sequence ID" value="ARU55055.1"/>
    <property type="molecule type" value="Genomic_DNA"/>
</dbReference>
<dbReference type="EC" id="2.7.13.3" evidence="3"/>
<dbReference type="GO" id="GO:0005886">
    <property type="term" value="C:plasma membrane"/>
    <property type="evidence" value="ECO:0007669"/>
    <property type="project" value="UniProtKB-SubCell"/>
</dbReference>
<evidence type="ECO:0000256" key="4">
    <source>
        <dbReference type="ARBA" id="ARBA00022475"/>
    </source>
</evidence>
<dbReference type="CDD" id="cd16922">
    <property type="entry name" value="HATPase_EvgS-ArcB-TorS-like"/>
    <property type="match status" value="1"/>
</dbReference>
<keyword evidence="8" id="KW-0067">ATP-binding</keyword>
<keyword evidence="6 15" id="KW-0812">Transmembrane</keyword>
<keyword evidence="19" id="KW-0418">Kinase</keyword>
<feature type="domain" description="HPt" evidence="18">
    <location>
        <begin position="895"/>
        <end position="992"/>
    </location>
</feature>
<dbReference type="Pfam" id="PF00512">
    <property type="entry name" value="HisKA"/>
    <property type="match status" value="1"/>
</dbReference>
<name>A0A1Y0I691_9GAMM</name>
<evidence type="ECO:0000256" key="2">
    <source>
        <dbReference type="ARBA" id="ARBA00004651"/>
    </source>
</evidence>
<keyword evidence="7" id="KW-0547">Nucleotide-binding</keyword>
<dbReference type="KEGG" id="ome:OLMES_0968"/>
<dbReference type="InterPro" id="IPR007892">
    <property type="entry name" value="CHASE4"/>
</dbReference>
<dbReference type="Pfam" id="PF00072">
    <property type="entry name" value="Response_reg"/>
    <property type="match status" value="1"/>
</dbReference>
<dbReference type="SMART" id="SM00073">
    <property type="entry name" value="HPT"/>
    <property type="match status" value="1"/>
</dbReference>
<evidence type="ECO:0000313" key="20">
    <source>
        <dbReference type="Proteomes" id="UP000196027"/>
    </source>
</evidence>
<evidence type="ECO:0000256" key="9">
    <source>
        <dbReference type="ARBA" id="ARBA00022989"/>
    </source>
</evidence>
<evidence type="ECO:0000259" key="16">
    <source>
        <dbReference type="PROSITE" id="PS50109"/>
    </source>
</evidence>
<feature type="domain" description="Response regulatory" evidence="17">
    <location>
        <begin position="729"/>
        <end position="851"/>
    </location>
</feature>
<dbReference type="SMART" id="SM00448">
    <property type="entry name" value="REC"/>
    <property type="match status" value="1"/>
</dbReference>
<dbReference type="SUPFAM" id="SSF47384">
    <property type="entry name" value="Homodimeric domain of signal transducing histidine kinase"/>
    <property type="match status" value="1"/>
</dbReference>
<keyword evidence="20" id="KW-1185">Reference proteome</keyword>
<dbReference type="SMART" id="SM00388">
    <property type="entry name" value="HisKA"/>
    <property type="match status" value="1"/>
</dbReference>
<dbReference type="PROSITE" id="PS50109">
    <property type="entry name" value="HIS_KIN"/>
    <property type="match status" value="1"/>
</dbReference>
<dbReference type="Gene3D" id="3.40.50.2300">
    <property type="match status" value="1"/>
</dbReference>
<dbReference type="GO" id="GO:0005524">
    <property type="term" value="F:ATP binding"/>
    <property type="evidence" value="ECO:0007669"/>
    <property type="project" value="UniProtKB-KW"/>
</dbReference>
<dbReference type="SUPFAM" id="SSF55874">
    <property type="entry name" value="ATPase domain of HSP90 chaperone/DNA topoisomerase II/histidine kinase"/>
    <property type="match status" value="1"/>
</dbReference>
<evidence type="ECO:0000256" key="6">
    <source>
        <dbReference type="ARBA" id="ARBA00022692"/>
    </source>
</evidence>
<evidence type="ECO:0000259" key="17">
    <source>
        <dbReference type="PROSITE" id="PS50110"/>
    </source>
</evidence>
<dbReference type="InterPro" id="IPR008207">
    <property type="entry name" value="Sig_transdc_His_kin_Hpt_dom"/>
</dbReference>
<evidence type="ECO:0000256" key="15">
    <source>
        <dbReference type="SAM" id="Phobius"/>
    </source>
</evidence>
<feature type="domain" description="Histidine kinase" evidence="16">
    <location>
        <begin position="351"/>
        <end position="572"/>
    </location>
</feature>
<dbReference type="GO" id="GO:0000155">
    <property type="term" value="F:phosphorelay sensor kinase activity"/>
    <property type="evidence" value="ECO:0007669"/>
    <property type="project" value="InterPro"/>
</dbReference>
<keyword evidence="4" id="KW-1003">Cell membrane</keyword>
<keyword evidence="19" id="KW-0808">Transferase</keyword>
<dbReference type="AlphaFoldDB" id="A0A1Y0I691"/>
<feature type="modified residue" description="Phosphohistidine" evidence="12">
    <location>
        <position position="934"/>
    </location>
</feature>
<feature type="transmembrane region" description="Helical" evidence="15">
    <location>
        <begin position="279"/>
        <end position="302"/>
    </location>
</feature>
<dbReference type="Gene3D" id="3.30.565.10">
    <property type="entry name" value="Histidine kinase-like ATPase, C-terminal domain"/>
    <property type="match status" value="1"/>
</dbReference>
<dbReference type="Pfam" id="PF05228">
    <property type="entry name" value="CHASE4"/>
    <property type="match status" value="1"/>
</dbReference>
<evidence type="ECO:0000256" key="14">
    <source>
        <dbReference type="SAM" id="Coils"/>
    </source>
</evidence>
<evidence type="ECO:0000256" key="7">
    <source>
        <dbReference type="ARBA" id="ARBA00022741"/>
    </source>
</evidence>
<dbReference type="InterPro" id="IPR005467">
    <property type="entry name" value="His_kinase_dom"/>
</dbReference>
<dbReference type="Gene3D" id="1.10.287.130">
    <property type="match status" value="1"/>
</dbReference>
<dbReference type="InterPro" id="IPR036890">
    <property type="entry name" value="HATPase_C_sf"/>
</dbReference>
<dbReference type="InterPro" id="IPR003661">
    <property type="entry name" value="HisK_dim/P_dom"/>
</dbReference>
<keyword evidence="11 15" id="KW-0472">Membrane</keyword>
<gene>
    <name evidence="19" type="ORF">OLMES_0968</name>
</gene>
<reference evidence="19 20" key="1">
    <citation type="submission" date="2017-05" db="EMBL/GenBank/DDBJ databases">
        <title>Genomic insights into alkan degradation activity of Oleiphilus messinensis.</title>
        <authorList>
            <person name="Kozyavkin S.A."/>
            <person name="Slesarev A.I."/>
            <person name="Golyshin P.N."/>
            <person name="Korzhenkov A."/>
            <person name="Golyshina O.N."/>
            <person name="Toshchakov S.V."/>
        </authorList>
    </citation>
    <scope>NUCLEOTIDE SEQUENCE [LARGE SCALE GENOMIC DNA]</scope>
    <source>
        <strain evidence="19 20">ME102</strain>
    </source>
</reference>
<dbReference type="InterPro" id="IPR001789">
    <property type="entry name" value="Sig_transdc_resp-reg_receiver"/>
</dbReference>